<accession>A0ABW9AEQ6</accession>
<feature type="signal peptide" evidence="1">
    <location>
        <begin position="1"/>
        <end position="49"/>
    </location>
</feature>
<dbReference type="EMBL" id="JAQQFM010000009">
    <property type="protein sequence ID" value="MFL9926520.1"/>
    <property type="molecule type" value="Genomic_DNA"/>
</dbReference>
<evidence type="ECO:0000313" key="3">
    <source>
        <dbReference type="Proteomes" id="UP001629246"/>
    </source>
</evidence>
<dbReference type="RefSeq" id="WP_408159738.1">
    <property type="nucleotide sequence ID" value="NZ_JAQQFM010000009.1"/>
</dbReference>
<evidence type="ECO:0000313" key="2">
    <source>
        <dbReference type="EMBL" id="MFL9926520.1"/>
    </source>
</evidence>
<keyword evidence="1" id="KW-0732">Signal</keyword>
<dbReference type="InterPro" id="IPR021457">
    <property type="entry name" value="DUF3108"/>
</dbReference>
<comment type="caution">
    <text evidence="2">The sequence shown here is derived from an EMBL/GenBank/DDBJ whole genome shotgun (WGS) entry which is preliminary data.</text>
</comment>
<proteinExistence type="predicted"/>
<dbReference type="Proteomes" id="UP001629246">
    <property type="component" value="Unassembled WGS sequence"/>
</dbReference>
<reference evidence="2 3" key="1">
    <citation type="journal article" date="2024" name="Chem. Sci.">
        <title>Discovery of megapolipeptins by genome mining of a Burkholderiales bacteria collection.</title>
        <authorList>
            <person name="Paulo B.S."/>
            <person name="Recchia M.J.J."/>
            <person name="Lee S."/>
            <person name="Fergusson C.H."/>
            <person name="Romanowski S.B."/>
            <person name="Hernandez A."/>
            <person name="Krull N."/>
            <person name="Liu D.Y."/>
            <person name="Cavanagh H."/>
            <person name="Bos A."/>
            <person name="Gray C.A."/>
            <person name="Murphy B.T."/>
            <person name="Linington R.G."/>
            <person name="Eustaquio A.S."/>
        </authorList>
    </citation>
    <scope>NUCLEOTIDE SEQUENCE [LARGE SCALE GENOMIC DNA]</scope>
    <source>
        <strain evidence="2 3">RL21-008-BIB-A</strain>
    </source>
</reference>
<feature type="chain" id="PRO_5047071402" evidence="1">
    <location>
        <begin position="50"/>
        <end position="279"/>
    </location>
</feature>
<dbReference type="Pfam" id="PF11306">
    <property type="entry name" value="DUF3108"/>
    <property type="match status" value="1"/>
</dbReference>
<organism evidence="2 3">
    <name type="scientific">Herbaspirillum lusitanum</name>
    <dbReference type="NCBI Taxonomy" id="213312"/>
    <lineage>
        <taxon>Bacteria</taxon>
        <taxon>Pseudomonadati</taxon>
        <taxon>Pseudomonadota</taxon>
        <taxon>Betaproteobacteria</taxon>
        <taxon>Burkholderiales</taxon>
        <taxon>Oxalobacteraceae</taxon>
        <taxon>Herbaspirillum</taxon>
    </lineage>
</organism>
<sequence>MSIQTIATSPRRTSRLHSGNAIRASSPSAILGKLLLAASLLASGAPAFAADASAPHPAVKRAFSLPPSAELSYSIQAKQSGLDLKGEALVKWSGSKESYSVNAETRAMLLGKILETSSEGTIDAYGLAPARFVEKRLRREPSTTTFNREQNKISFTQSTDTFPLNGGEQDRTGITWQLVAVARANAAKFVPGSEWTFFVAGPRDAEQWSFKVVGREKIKTANGETNAVHLFRAPPPDDQGQKLDIWLAPSMEWYPVRLKFTDPDGDYIEQTLDSVKKSS</sequence>
<name>A0ABW9AEQ6_9BURK</name>
<protein>
    <submittedName>
        <fullName evidence="2">DUF3108 domain-containing protein</fullName>
    </submittedName>
</protein>
<evidence type="ECO:0000256" key="1">
    <source>
        <dbReference type="SAM" id="SignalP"/>
    </source>
</evidence>
<keyword evidence="3" id="KW-1185">Reference proteome</keyword>
<gene>
    <name evidence="2" type="ORF">PQR62_19755</name>
</gene>